<dbReference type="EMBL" id="CM040462">
    <property type="protein sequence ID" value="MCI4381868.1"/>
    <property type="molecule type" value="Genomic_DNA"/>
</dbReference>
<sequence length="420" mass="47022">MQQLTSLILLNLAGLCFSAAPPPTAAPLFTKPFVVIWNAPIYRCNQLQVPLDLDVFQAVTTPAKVPNQTLTLFYKNRIGLFPYTDVKTLTQYNGGIPQKGNLNASLQKAKKEFNQYIPSSIPGLAVLDWEEWFPLFDRNADLREIYKALSINYTLQQNPSLTSKQATVKAKEQFEKAARSFMEETLKLGISQRPNFLWGFYLFPDCYNYDFEKPSYTGRCSQTTTQLNIELLWMWEASTALFPSAYMPVSISGTQKAALFIRNQADLIRSIGESAALGAAGCVLWGSSYDFNDKESCESLSTYLSNTLNKYIINVTTAAELCSDLLCQGNGRCVRKSYDSDDYLHLNISSFNIQKIDGMYNVTGEPSVTDLTAWADKFTCQCYEDKKCTAQIPSGFEYSDRSVTGHLTVLLAAYLLGELS</sequence>
<name>A0ACC5WS26_PANGG</name>
<reference evidence="1 2" key="1">
    <citation type="journal article" date="2022" name="bioRxiv">
        <title>An ancient truncated duplication of the anti-Mullerian hormone receptor type 2 gene is a potential conserved master sex determinant in the Pangasiidae catfish family.</title>
        <authorList>
            <person name="Wen M."/>
            <person name="Pan Q."/>
            <person name="Jouanno E."/>
            <person name="Montfort J."/>
            <person name="Zahm M."/>
            <person name="Cabau C."/>
            <person name="Klopp C."/>
            <person name="Iampietro C."/>
            <person name="Roques C."/>
            <person name="Bouchez O."/>
            <person name="Castinel A."/>
            <person name="Donnadieu C."/>
            <person name="Parrinello H."/>
            <person name="Poncet C."/>
            <person name="Belmonte E."/>
            <person name="Gautier V."/>
            <person name="Avarre J.-C."/>
            <person name="Dugue R."/>
            <person name="Gustiano R."/>
            <person name="Ha T.T.T."/>
            <person name="Campet M."/>
            <person name="Sriphairoj K."/>
            <person name="Ribolli J."/>
            <person name="de Almeida F.L."/>
            <person name="Desvignes T."/>
            <person name="Postlethwait J.H."/>
            <person name="Bucao C.F."/>
            <person name="Robinson-Rechavi M."/>
            <person name="Bobe J."/>
            <person name="Herpin A."/>
            <person name="Guiguen Y."/>
        </authorList>
    </citation>
    <scope>NUCLEOTIDE SEQUENCE [LARGE SCALE GENOMIC DNA]</scope>
    <source>
        <strain evidence="1">YG-Dec2019</strain>
    </source>
</reference>
<evidence type="ECO:0000313" key="1">
    <source>
        <dbReference type="EMBL" id="MCI4381868.1"/>
    </source>
</evidence>
<comment type="caution">
    <text evidence="1">The sequence shown here is derived from an EMBL/GenBank/DDBJ whole genome shotgun (WGS) entry which is preliminary data.</text>
</comment>
<accession>A0ACC5WS26</accession>
<protein>
    <submittedName>
        <fullName evidence="1">Uncharacterized protein</fullName>
    </submittedName>
</protein>
<gene>
    <name evidence="1" type="ORF">PGIGA_G00256830</name>
</gene>
<dbReference type="Proteomes" id="UP000829447">
    <property type="component" value="Linkage Group LG9"/>
</dbReference>
<proteinExistence type="predicted"/>
<evidence type="ECO:0000313" key="2">
    <source>
        <dbReference type="Proteomes" id="UP000829447"/>
    </source>
</evidence>
<keyword evidence="2" id="KW-1185">Reference proteome</keyword>
<organism evidence="1 2">
    <name type="scientific">Pangasianodon gigas</name>
    <name type="common">Mekong giant catfish</name>
    <name type="synonym">Pangasius gigas</name>
    <dbReference type="NCBI Taxonomy" id="30993"/>
    <lineage>
        <taxon>Eukaryota</taxon>
        <taxon>Metazoa</taxon>
        <taxon>Chordata</taxon>
        <taxon>Craniata</taxon>
        <taxon>Vertebrata</taxon>
        <taxon>Euteleostomi</taxon>
        <taxon>Actinopterygii</taxon>
        <taxon>Neopterygii</taxon>
        <taxon>Teleostei</taxon>
        <taxon>Ostariophysi</taxon>
        <taxon>Siluriformes</taxon>
        <taxon>Pangasiidae</taxon>
        <taxon>Pangasianodon</taxon>
    </lineage>
</organism>